<proteinExistence type="predicted"/>
<feature type="transmembrane region" description="Helical" evidence="1">
    <location>
        <begin position="223"/>
        <end position="246"/>
    </location>
</feature>
<dbReference type="PANTHER" id="PTHR37814">
    <property type="entry name" value="CONSERVED MEMBRANE PROTEIN"/>
    <property type="match status" value="1"/>
</dbReference>
<feature type="transmembrane region" description="Helical" evidence="1">
    <location>
        <begin position="12"/>
        <end position="36"/>
    </location>
</feature>
<accession>A0A1U7NJZ9</accession>
<dbReference type="PANTHER" id="PTHR37814:SF1">
    <property type="entry name" value="MEMBRANE PROTEIN"/>
    <property type="match status" value="1"/>
</dbReference>
<feature type="transmembrane region" description="Helical" evidence="1">
    <location>
        <begin position="119"/>
        <end position="138"/>
    </location>
</feature>
<name>A0A1U7NJZ9_9FIRM</name>
<feature type="transmembrane region" description="Helical" evidence="1">
    <location>
        <begin position="302"/>
        <end position="321"/>
    </location>
</feature>
<keyword evidence="1" id="KW-0812">Transmembrane</keyword>
<dbReference type="GeneID" id="78276391"/>
<organism evidence="2 3">
    <name type="scientific">Dubosiella newyorkensis</name>
    <dbReference type="NCBI Taxonomy" id="1862672"/>
    <lineage>
        <taxon>Bacteria</taxon>
        <taxon>Bacillati</taxon>
        <taxon>Bacillota</taxon>
        <taxon>Erysipelotrichia</taxon>
        <taxon>Erysipelotrichales</taxon>
        <taxon>Erysipelotrichaceae</taxon>
        <taxon>Dubosiella</taxon>
    </lineage>
</organism>
<comment type="caution">
    <text evidence="2">The sequence shown here is derived from an EMBL/GenBank/DDBJ whole genome shotgun (WGS) entry which is preliminary data.</text>
</comment>
<keyword evidence="3" id="KW-1185">Reference proteome</keyword>
<evidence type="ECO:0000313" key="2">
    <source>
        <dbReference type="EMBL" id="OLU44331.1"/>
    </source>
</evidence>
<feature type="transmembrane region" description="Helical" evidence="1">
    <location>
        <begin position="266"/>
        <end position="290"/>
    </location>
</feature>
<gene>
    <name evidence="2" type="ORF">BO225_10620</name>
</gene>
<dbReference type="OrthoDB" id="4424890at2"/>
<dbReference type="EMBL" id="MPKA01000113">
    <property type="protein sequence ID" value="OLU44331.1"/>
    <property type="molecule type" value="Genomic_DNA"/>
</dbReference>
<feature type="transmembrane region" description="Helical" evidence="1">
    <location>
        <begin position="87"/>
        <end position="107"/>
    </location>
</feature>
<protein>
    <recommendedName>
        <fullName evidence="4">Membrane protein YkvI</fullName>
    </recommendedName>
</protein>
<feature type="transmembrane region" description="Helical" evidence="1">
    <location>
        <begin position="145"/>
        <end position="165"/>
    </location>
</feature>
<evidence type="ECO:0000313" key="3">
    <source>
        <dbReference type="Proteomes" id="UP000186705"/>
    </source>
</evidence>
<keyword evidence="1" id="KW-1133">Transmembrane helix</keyword>
<dbReference type="InterPro" id="IPR038728">
    <property type="entry name" value="YkvI-like"/>
</dbReference>
<dbReference type="Proteomes" id="UP000186705">
    <property type="component" value="Unassembled WGS sequence"/>
</dbReference>
<dbReference type="RefSeq" id="WP_076342220.1">
    <property type="nucleotide sequence ID" value="NZ_CANTAN010000031.1"/>
</dbReference>
<evidence type="ECO:0008006" key="4">
    <source>
        <dbReference type="Google" id="ProtNLM"/>
    </source>
</evidence>
<feature type="transmembrane region" description="Helical" evidence="1">
    <location>
        <begin position="327"/>
        <end position="348"/>
    </location>
</feature>
<feature type="transmembrane region" description="Helical" evidence="1">
    <location>
        <begin position="42"/>
        <end position="67"/>
    </location>
</feature>
<reference evidence="2 3" key="1">
    <citation type="submission" date="2016-11" db="EMBL/GenBank/DDBJ databases">
        <title>Description of two novel members of the family Erysipelotrichaceae: Ileibacterium lipovorans gen. nov., sp. nov. and Dubosiella newyorkensis, gen. nov., sp. nov.</title>
        <authorList>
            <person name="Cox L.M."/>
            <person name="Sohn J."/>
            <person name="Tyrrell K.L."/>
            <person name="Citron D.M."/>
            <person name="Lawson P.A."/>
            <person name="Patel N.B."/>
            <person name="Iizumi T."/>
            <person name="Perez-Perez G.I."/>
            <person name="Goldstein E.J."/>
            <person name="Blaser M.J."/>
        </authorList>
    </citation>
    <scope>NUCLEOTIDE SEQUENCE [LARGE SCALE GENOMIC DNA]</scope>
    <source>
        <strain evidence="2 3">NYU-BL-A4</strain>
    </source>
</reference>
<feature type="transmembrane region" description="Helical" evidence="1">
    <location>
        <begin position="188"/>
        <end position="211"/>
    </location>
</feature>
<evidence type="ECO:0000256" key="1">
    <source>
        <dbReference type="SAM" id="Phobius"/>
    </source>
</evidence>
<sequence>MQLNLHKKAWKIALAYVGIIVGAGLSSGQDLMQYFVSFGYKGIIGVLGLAALNMIFGKIILGTGCYYHADSHDEVLAQIAHPLTKKILDITLVLSGFVIGFVMIAGAGSNLQQQFNLPFWMGGLICSLLIILVSFFDFKKIMNVLGIFTPILIVMILGIFIYTFWGKTYDFNEMNAIAQTLPSSLPNIWISVLNYFSLCAITAVSMAFILGSSLVRIKVAKEGGLIGGFLIGLIITLATLVLFAKVNVVKDAQIPMLVLVQQISPVFATIYAFVIFALIFNTAFSLFYSLASRLAKGNQKKMRLYLIGLVMIGYALSFVGFKQLISGFYPILGYLGMVLLVVLLRSWIVSRKDRQQEQKVRQKLVKLAQIKLHPNKYFGKKEQIEYKRLENLSVAKDENIVEDIEQTLIQEGAIPNS</sequence>
<dbReference type="AlphaFoldDB" id="A0A1U7NJZ9"/>
<keyword evidence="1" id="KW-0472">Membrane</keyword>
<dbReference type="STRING" id="1862672.BO225_10620"/>